<evidence type="ECO:0000259" key="2">
    <source>
        <dbReference type="Pfam" id="PF04116"/>
    </source>
</evidence>
<proteinExistence type="predicted"/>
<dbReference type="EMBL" id="VDMP01000025">
    <property type="protein sequence ID" value="TNM38457.1"/>
    <property type="molecule type" value="Genomic_DNA"/>
</dbReference>
<keyword evidence="1" id="KW-0472">Membrane</keyword>
<evidence type="ECO:0000256" key="1">
    <source>
        <dbReference type="SAM" id="Phobius"/>
    </source>
</evidence>
<keyword evidence="4" id="KW-1185">Reference proteome</keyword>
<dbReference type="Pfam" id="PF04116">
    <property type="entry name" value="FA_hydroxylase"/>
    <property type="match status" value="1"/>
</dbReference>
<organism evidence="3 4">
    <name type="scientific">Nocardioides albidus</name>
    <dbReference type="NCBI Taxonomy" id="1517589"/>
    <lineage>
        <taxon>Bacteria</taxon>
        <taxon>Bacillati</taxon>
        <taxon>Actinomycetota</taxon>
        <taxon>Actinomycetes</taxon>
        <taxon>Propionibacteriales</taxon>
        <taxon>Nocardioidaceae</taxon>
        <taxon>Nocardioides</taxon>
    </lineage>
</organism>
<reference evidence="3 4" key="1">
    <citation type="journal article" date="2016" name="Int. J. Syst. Evol. Microbiol.">
        <title>Nocardioides albidus sp. nov., an actinobacterium isolated from garden soil.</title>
        <authorList>
            <person name="Singh H."/>
            <person name="Du J."/>
            <person name="Trinh H."/>
            <person name="Won K."/>
            <person name="Yang J.E."/>
            <person name="Yin C."/>
            <person name="Kook M."/>
            <person name="Yi T.H."/>
        </authorList>
    </citation>
    <scope>NUCLEOTIDE SEQUENCE [LARGE SCALE GENOMIC DNA]</scope>
    <source>
        <strain evidence="3 4">CCTCC AB 2015297</strain>
    </source>
</reference>
<accession>A0A5C4VRH5</accession>
<feature type="domain" description="Fatty acid hydroxylase" evidence="2">
    <location>
        <begin position="84"/>
        <end position="223"/>
    </location>
</feature>
<name>A0A5C4VRH5_9ACTN</name>
<comment type="caution">
    <text evidence="3">The sequence shown here is derived from an EMBL/GenBank/DDBJ whole genome shotgun (WGS) entry which is preliminary data.</text>
</comment>
<dbReference type="RefSeq" id="WP_139623569.1">
    <property type="nucleotide sequence ID" value="NZ_VDMP01000025.1"/>
</dbReference>
<dbReference type="AlphaFoldDB" id="A0A5C4VRH5"/>
<dbReference type="GO" id="GO:0016491">
    <property type="term" value="F:oxidoreductase activity"/>
    <property type="evidence" value="ECO:0007669"/>
    <property type="project" value="InterPro"/>
</dbReference>
<keyword evidence="1" id="KW-1133">Transmembrane helix</keyword>
<feature type="transmembrane region" description="Helical" evidence="1">
    <location>
        <begin position="75"/>
        <end position="97"/>
    </location>
</feature>
<feature type="transmembrane region" description="Helical" evidence="1">
    <location>
        <begin position="157"/>
        <end position="179"/>
    </location>
</feature>
<dbReference type="GO" id="GO:0008610">
    <property type="term" value="P:lipid biosynthetic process"/>
    <property type="evidence" value="ECO:0007669"/>
    <property type="project" value="InterPro"/>
</dbReference>
<evidence type="ECO:0000313" key="3">
    <source>
        <dbReference type="EMBL" id="TNM38457.1"/>
    </source>
</evidence>
<keyword evidence="1" id="KW-0812">Transmembrane</keyword>
<evidence type="ECO:0000313" key="4">
    <source>
        <dbReference type="Proteomes" id="UP000313231"/>
    </source>
</evidence>
<sequence length="244" mass="27791">MSPREAHATRRLAEDEARLDGKYVGDRAAGRRTNQTLGEVFAEFWRHPSPYLLGTCLSAALVGRVISGPGSWWELAIPLGLGAVLPVVEWLVHVFVLHWRPRRLGPLTLDPLLARKHRAHHADPRAIPLVFIPWRAQLWLAPAWTALAWLVTPTTTSMLTLLVAIYAITSAYEWTHYLLHSDYRPRSASYRRIWRNHRLHHYKSEHYWFTVTSAGTADRLFGTAPDPATVPTSPTVQRLHDLAR</sequence>
<dbReference type="OrthoDB" id="9784228at2"/>
<protein>
    <submittedName>
        <fullName evidence="3">Sterol desaturase family protein</fullName>
    </submittedName>
</protein>
<gene>
    <name evidence="3" type="ORF">FHP29_14500</name>
</gene>
<dbReference type="InterPro" id="IPR006694">
    <property type="entry name" value="Fatty_acid_hydroxylase"/>
</dbReference>
<dbReference type="GO" id="GO:0005506">
    <property type="term" value="F:iron ion binding"/>
    <property type="evidence" value="ECO:0007669"/>
    <property type="project" value="InterPro"/>
</dbReference>
<dbReference type="Proteomes" id="UP000313231">
    <property type="component" value="Unassembled WGS sequence"/>
</dbReference>